<dbReference type="InterPro" id="IPR037473">
    <property type="entry name" value="Lcp-like"/>
</dbReference>
<reference evidence="2" key="1">
    <citation type="journal article" date="2014" name="Int. J. Syst. Evol. Microbiol.">
        <title>Complete genome sequence of Corynebacterium casei LMG S-19264T (=DSM 44701T), isolated from a smear-ripened cheese.</title>
        <authorList>
            <consortium name="US DOE Joint Genome Institute (JGI-PGF)"/>
            <person name="Walter F."/>
            <person name="Albersmeier A."/>
            <person name="Kalinowski J."/>
            <person name="Ruckert C."/>
        </authorList>
    </citation>
    <scope>NUCLEOTIDE SEQUENCE</scope>
    <source>
        <strain evidence="2">JCM 4714</strain>
    </source>
</reference>
<sequence length="389" mass="42141">MVTPRLPKVMASAEGGPVVPTPADLALLDRLKNVGDPDSDAVVDDLFAHGQVEHVNALLHDWKTNGQPLPDGLPDKVVTFLTAGLAVPAWADQAAISRGQRFEQQHAIEEGITAALHTTIGRVRMPMEMSAIDRAVDMNDPELFAGKAAQLLVGFYQADPFGPSGNLLVDLLKTRMMHSAVRHLLLADGWDQAQWGTPINQITFLQNWTMFTNAAYDTLPKFGTAMTPQEQADHLHLWRVYGAMLGMPLDILPTTVADSLHIAAVLKQQLSQDSAKANAQAQQAIDAMTKIVSGPASPVVRPFVNAFVRYIIGDEEADHIHLARDPLLDASVKVAVPAAFTTINTVGASGLPRGEFNDVLFSLVQRWLEREHGDVDLPMNTSLLPAAST</sequence>
<dbReference type="AlphaFoldDB" id="A0A918YQI4"/>
<organism evidence="2 3">
    <name type="scientific">Streptomyces alanosinicus</name>
    <dbReference type="NCBI Taxonomy" id="68171"/>
    <lineage>
        <taxon>Bacteria</taxon>
        <taxon>Bacillati</taxon>
        <taxon>Actinomycetota</taxon>
        <taxon>Actinomycetes</taxon>
        <taxon>Kitasatosporales</taxon>
        <taxon>Streptomycetaceae</taxon>
        <taxon>Streptomyces</taxon>
    </lineage>
</organism>
<dbReference type="InterPro" id="IPR018713">
    <property type="entry name" value="MPAB/Lcp_cat_dom"/>
</dbReference>
<accession>A0A918YQI4</accession>
<dbReference type="PANTHER" id="PTHR37539:SF1">
    <property type="entry name" value="ER-BOUND OXYGENASE MPAB_MPAB'_RUBBER OXYGENASE CATALYTIC DOMAIN-CONTAINING PROTEIN"/>
    <property type="match status" value="1"/>
</dbReference>
<dbReference type="Pfam" id="PF09995">
    <property type="entry name" value="MPAB_Lcp_cat"/>
    <property type="match status" value="1"/>
</dbReference>
<dbReference type="EMBL" id="BMVG01000037">
    <property type="protein sequence ID" value="GHE12964.1"/>
    <property type="molecule type" value="Genomic_DNA"/>
</dbReference>
<name>A0A918YQI4_9ACTN</name>
<dbReference type="Proteomes" id="UP000655443">
    <property type="component" value="Unassembled WGS sequence"/>
</dbReference>
<feature type="domain" description="ER-bound oxygenase mpaB/mpaB'/Rubber oxygenase catalytic" evidence="1">
    <location>
        <begin position="173"/>
        <end position="325"/>
    </location>
</feature>
<comment type="caution">
    <text evidence="2">The sequence shown here is derived from an EMBL/GenBank/DDBJ whole genome shotgun (WGS) entry which is preliminary data.</text>
</comment>
<evidence type="ECO:0000313" key="2">
    <source>
        <dbReference type="EMBL" id="GHE12964.1"/>
    </source>
</evidence>
<reference evidence="2" key="2">
    <citation type="submission" date="2020-09" db="EMBL/GenBank/DDBJ databases">
        <authorList>
            <person name="Sun Q."/>
            <person name="Ohkuma M."/>
        </authorList>
    </citation>
    <scope>NUCLEOTIDE SEQUENCE</scope>
    <source>
        <strain evidence="2">JCM 4714</strain>
    </source>
</reference>
<keyword evidence="3" id="KW-1185">Reference proteome</keyword>
<gene>
    <name evidence="2" type="ORF">GCM10010339_78370</name>
</gene>
<dbReference type="GO" id="GO:0016491">
    <property type="term" value="F:oxidoreductase activity"/>
    <property type="evidence" value="ECO:0007669"/>
    <property type="project" value="InterPro"/>
</dbReference>
<evidence type="ECO:0000313" key="3">
    <source>
        <dbReference type="Proteomes" id="UP000655443"/>
    </source>
</evidence>
<dbReference type="PANTHER" id="PTHR37539">
    <property type="entry name" value="SECRETED PROTEIN-RELATED"/>
    <property type="match status" value="1"/>
</dbReference>
<proteinExistence type="predicted"/>
<evidence type="ECO:0000259" key="1">
    <source>
        <dbReference type="Pfam" id="PF09995"/>
    </source>
</evidence>
<protein>
    <recommendedName>
        <fullName evidence="1">ER-bound oxygenase mpaB/mpaB'/Rubber oxygenase catalytic domain-containing protein</fullName>
    </recommendedName>
</protein>